<protein>
    <submittedName>
        <fullName evidence="1">Uncharacterized protein</fullName>
    </submittedName>
</protein>
<evidence type="ECO:0000313" key="2">
    <source>
        <dbReference type="Proteomes" id="UP000828390"/>
    </source>
</evidence>
<proteinExistence type="predicted"/>
<dbReference type="Proteomes" id="UP000828390">
    <property type="component" value="Unassembled WGS sequence"/>
</dbReference>
<accession>A0A9D4LFK2</accession>
<gene>
    <name evidence="1" type="ORF">DPMN_098626</name>
</gene>
<comment type="caution">
    <text evidence="1">The sequence shown here is derived from an EMBL/GenBank/DDBJ whole genome shotgun (WGS) entry which is preliminary data.</text>
</comment>
<keyword evidence="2" id="KW-1185">Reference proteome</keyword>
<name>A0A9D4LFK2_DREPO</name>
<sequence>MNRGVISREAGQSWNVLVVKEIELSQFPLVKQPYAGDGTLELNKDNVVVYVF</sequence>
<reference evidence="1" key="2">
    <citation type="submission" date="2020-11" db="EMBL/GenBank/DDBJ databases">
        <authorList>
            <person name="McCartney M.A."/>
            <person name="Auch B."/>
            <person name="Kono T."/>
            <person name="Mallez S."/>
            <person name="Becker A."/>
            <person name="Gohl D.M."/>
            <person name="Silverstein K.A.T."/>
            <person name="Koren S."/>
            <person name="Bechman K.B."/>
            <person name="Herman A."/>
            <person name="Abrahante J.E."/>
            <person name="Garbe J."/>
        </authorList>
    </citation>
    <scope>NUCLEOTIDE SEQUENCE</scope>
    <source>
        <strain evidence="1">Duluth1</strain>
        <tissue evidence="1">Whole animal</tissue>
    </source>
</reference>
<evidence type="ECO:0000313" key="1">
    <source>
        <dbReference type="EMBL" id="KAH3856046.1"/>
    </source>
</evidence>
<dbReference type="AlphaFoldDB" id="A0A9D4LFK2"/>
<organism evidence="1 2">
    <name type="scientific">Dreissena polymorpha</name>
    <name type="common">Zebra mussel</name>
    <name type="synonym">Mytilus polymorpha</name>
    <dbReference type="NCBI Taxonomy" id="45954"/>
    <lineage>
        <taxon>Eukaryota</taxon>
        <taxon>Metazoa</taxon>
        <taxon>Spiralia</taxon>
        <taxon>Lophotrochozoa</taxon>
        <taxon>Mollusca</taxon>
        <taxon>Bivalvia</taxon>
        <taxon>Autobranchia</taxon>
        <taxon>Heteroconchia</taxon>
        <taxon>Euheterodonta</taxon>
        <taxon>Imparidentia</taxon>
        <taxon>Neoheterodontei</taxon>
        <taxon>Myida</taxon>
        <taxon>Dreissenoidea</taxon>
        <taxon>Dreissenidae</taxon>
        <taxon>Dreissena</taxon>
    </lineage>
</organism>
<reference evidence="1" key="1">
    <citation type="journal article" date="2019" name="bioRxiv">
        <title>The Genome of the Zebra Mussel, Dreissena polymorpha: A Resource for Invasive Species Research.</title>
        <authorList>
            <person name="McCartney M.A."/>
            <person name="Auch B."/>
            <person name="Kono T."/>
            <person name="Mallez S."/>
            <person name="Zhang Y."/>
            <person name="Obille A."/>
            <person name="Becker A."/>
            <person name="Abrahante J.E."/>
            <person name="Garbe J."/>
            <person name="Badalamenti J.P."/>
            <person name="Herman A."/>
            <person name="Mangelson H."/>
            <person name="Liachko I."/>
            <person name="Sullivan S."/>
            <person name="Sone E.D."/>
            <person name="Koren S."/>
            <person name="Silverstein K.A.T."/>
            <person name="Beckman K.B."/>
            <person name="Gohl D.M."/>
        </authorList>
    </citation>
    <scope>NUCLEOTIDE SEQUENCE</scope>
    <source>
        <strain evidence="1">Duluth1</strain>
        <tissue evidence="1">Whole animal</tissue>
    </source>
</reference>
<dbReference type="EMBL" id="JAIWYP010000003">
    <property type="protein sequence ID" value="KAH3856046.1"/>
    <property type="molecule type" value="Genomic_DNA"/>
</dbReference>